<dbReference type="OrthoDB" id="9789139at2"/>
<dbReference type="InterPro" id="IPR017642">
    <property type="entry name" value="DNA_S_mod_DndB"/>
</dbReference>
<gene>
    <name evidence="1" type="ORF">SAMN05421665_1227</name>
</gene>
<dbReference type="STRING" id="287098.SAMN05421665_1227"/>
<evidence type="ECO:0000313" key="1">
    <source>
        <dbReference type="EMBL" id="SIT81165.1"/>
    </source>
</evidence>
<dbReference type="RefSeq" id="WP_076658763.1">
    <property type="nucleotide sequence ID" value="NZ_FTPR01000001.1"/>
</dbReference>
<dbReference type="NCBIfam" id="TIGR03187">
    <property type="entry name" value="DGQHR"/>
    <property type="match status" value="1"/>
</dbReference>
<keyword evidence="2" id="KW-1185">Reference proteome</keyword>
<dbReference type="Proteomes" id="UP000186997">
    <property type="component" value="Unassembled WGS sequence"/>
</dbReference>
<evidence type="ECO:0000313" key="2">
    <source>
        <dbReference type="Proteomes" id="UP000186997"/>
    </source>
</evidence>
<dbReference type="InterPro" id="IPR017601">
    <property type="entry name" value="DGQHR-contain_dom"/>
</dbReference>
<sequence length="395" mass="45289">MDDLPQDDSVISLTFDCLRAEQPIGDVFICSVPHEKLRKITYFDVRRVLQDERDVERYLGIQRPLDDRRVKKIEDYVNFFDASFPTGIIVAVDEDYASYDEKSRTLTVSNTKHHEQTPSINISNIARVIDGQHRIAGLANYKGKKFDLPVIFFVGSDISDQAHIFSTVNLEQTKVHKNLVYDLYSLARSRSPQKTCHQIAVALDQDEDGPLYGRIKRLGGATIGRDFEPISQATFVESLMRYISLNPKNDRDKLLRNEKIPLIDGNELRKTPLRNLFIQESDLKIAEAIHSLFAAVRDRWPDAWNDESREGLMLNRTNGFRAIMRLYSVLYEKHGLPGGVVPKAFIDNYLNEIKLDDQDFDTKHFIPGSGGEGRLFRVLSKEETLEEQKAKLDQN</sequence>
<dbReference type="CDD" id="cd16413">
    <property type="entry name" value="DGQHR_domain"/>
    <property type="match status" value="1"/>
</dbReference>
<dbReference type="EMBL" id="FTPR01000001">
    <property type="protein sequence ID" value="SIT81165.1"/>
    <property type="molecule type" value="Genomic_DNA"/>
</dbReference>
<dbReference type="Pfam" id="PF14072">
    <property type="entry name" value="DndB"/>
    <property type="match status" value="1"/>
</dbReference>
<proteinExistence type="predicted"/>
<protein>
    <submittedName>
        <fullName evidence="1">DGQHR domain-containing protein</fullName>
    </submittedName>
</protein>
<accession>A0A1R3WTB1</accession>
<name>A0A1R3WTB1_9RHOB</name>
<dbReference type="AlphaFoldDB" id="A0A1R3WTB1"/>
<organism evidence="1 2">
    <name type="scientific">Yoonia rosea</name>
    <dbReference type="NCBI Taxonomy" id="287098"/>
    <lineage>
        <taxon>Bacteria</taxon>
        <taxon>Pseudomonadati</taxon>
        <taxon>Pseudomonadota</taxon>
        <taxon>Alphaproteobacteria</taxon>
        <taxon>Rhodobacterales</taxon>
        <taxon>Paracoccaceae</taxon>
        <taxon>Yoonia</taxon>
    </lineage>
</organism>
<reference evidence="2" key="1">
    <citation type="submission" date="2017-01" db="EMBL/GenBank/DDBJ databases">
        <authorList>
            <person name="Varghese N."/>
            <person name="Submissions S."/>
        </authorList>
    </citation>
    <scope>NUCLEOTIDE SEQUENCE [LARGE SCALE GENOMIC DNA]</scope>
    <source>
        <strain evidence="2">DSM 29591</strain>
    </source>
</reference>